<keyword evidence="6 8" id="KW-1133">Transmembrane helix</keyword>
<evidence type="ECO:0000256" key="3">
    <source>
        <dbReference type="ARBA" id="ARBA00022475"/>
    </source>
</evidence>
<dbReference type="InterPro" id="IPR001991">
    <property type="entry name" value="Na-dicarboxylate_symporter"/>
</dbReference>
<dbReference type="GO" id="GO:0005886">
    <property type="term" value="C:plasma membrane"/>
    <property type="evidence" value="ECO:0007669"/>
    <property type="project" value="UniProtKB-SubCell"/>
</dbReference>
<feature type="transmembrane region" description="Helical" evidence="8">
    <location>
        <begin position="161"/>
        <end position="181"/>
    </location>
</feature>
<dbReference type="STRING" id="34086.SAMN04488084_101390"/>
<dbReference type="FunFam" id="1.10.3860.10:FF:000001">
    <property type="entry name" value="C4-dicarboxylate transport protein"/>
    <property type="match status" value="1"/>
</dbReference>
<feature type="transmembrane region" description="Helical" evidence="8">
    <location>
        <begin position="235"/>
        <end position="256"/>
    </location>
</feature>
<dbReference type="AlphaFoldDB" id="A0A1I2A4Q6"/>
<organism evidence="9 10">
    <name type="scientific">Pedobacter antarcticus</name>
    <dbReference type="NCBI Taxonomy" id="34086"/>
    <lineage>
        <taxon>Bacteria</taxon>
        <taxon>Pseudomonadati</taxon>
        <taxon>Bacteroidota</taxon>
        <taxon>Sphingobacteriia</taxon>
        <taxon>Sphingobacteriales</taxon>
        <taxon>Sphingobacteriaceae</taxon>
        <taxon>Pedobacter</taxon>
    </lineage>
</organism>
<dbReference type="GO" id="GO:0015138">
    <property type="term" value="F:fumarate transmembrane transporter activity"/>
    <property type="evidence" value="ECO:0007669"/>
    <property type="project" value="TreeGrafter"/>
</dbReference>
<dbReference type="RefSeq" id="WP_169741362.1">
    <property type="nucleotide sequence ID" value="NZ_FONS01000001.1"/>
</dbReference>
<dbReference type="PANTHER" id="PTHR42865">
    <property type="entry name" value="PROTON/GLUTAMATE-ASPARTATE SYMPORTER"/>
    <property type="match status" value="1"/>
</dbReference>
<keyword evidence="4 8" id="KW-0812">Transmembrane</keyword>
<dbReference type="GO" id="GO:0070778">
    <property type="term" value="P:L-aspartate transmembrane transport"/>
    <property type="evidence" value="ECO:0007669"/>
    <property type="project" value="TreeGrafter"/>
</dbReference>
<evidence type="ECO:0000256" key="6">
    <source>
        <dbReference type="ARBA" id="ARBA00022989"/>
    </source>
</evidence>
<dbReference type="Pfam" id="PF00375">
    <property type="entry name" value="SDF"/>
    <property type="match status" value="1"/>
</dbReference>
<dbReference type="PANTHER" id="PTHR42865:SF1">
    <property type="entry name" value="AEROBIC C4-DICARBOXYLATE TRANSPORT PROTEIN"/>
    <property type="match status" value="1"/>
</dbReference>
<feature type="transmembrane region" description="Helical" evidence="8">
    <location>
        <begin position="41"/>
        <end position="65"/>
    </location>
</feature>
<keyword evidence="3" id="KW-1003">Cell membrane</keyword>
<dbReference type="InterPro" id="IPR036458">
    <property type="entry name" value="Na:dicarbo_symporter_sf"/>
</dbReference>
<dbReference type="PRINTS" id="PR00173">
    <property type="entry name" value="EDTRNSPORT"/>
</dbReference>
<dbReference type="EMBL" id="FONS01000001">
    <property type="protein sequence ID" value="SFE37883.1"/>
    <property type="molecule type" value="Genomic_DNA"/>
</dbReference>
<dbReference type="Proteomes" id="UP000183129">
    <property type="component" value="Unassembled WGS sequence"/>
</dbReference>
<evidence type="ECO:0000256" key="5">
    <source>
        <dbReference type="ARBA" id="ARBA00022847"/>
    </source>
</evidence>
<evidence type="ECO:0000256" key="8">
    <source>
        <dbReference type="SAM" id="Phobius"/>
    </source>
</evidence>
<keyword evidence="2" id="KW-0813">Transport</keyword>
<comment type="subcellular location">
    <subcellularLocation>
        <location evidence="1">Cell membrane</location>
        <topology evidence="1">Multi-pass membrane protein</topology>
    </subcellularLocation>
</comment>
<keyword evidence="5" id="KW-0769">Symport</keyword>
<name>A0A1I2A4Q6_9SPHI</name>
<feature type="transmembrane region" description="Helical" evidence="8">
    <location>
        <begin position="9"/>
        <end position="29"/>
    </location>
</feature>
<evidence type="ECO:0000256" key="2">
    <source>
        <dbReference type="ARBA" id="ARBA00022448"/>
    </source>
</evidence>
<dbReference type="Gene3D" id="1.10.3860.10">
    <property type="entry name" value="Sodium:dicarboxylate symporter"/>
    <property type="match status" value="1"/>
</dbReference>
<evidence type="ECO:0000256" key="4">
    <source>
        <dbReference type="ARBA" id="ARBA00022692"/>
    </source>
</evidence>
<accession>A0A1I2A4Q6</accession>
<keyword evidence="7 8" id="KW-0472">Membrane</keyword>
<dbReference type="GO" id="GO:0015366">
    <property type="term" value="F:malate:proton symporter activity"/>
    <property type="evidence" value="ECO:0007669"/>
    <property type="project" value="TreeGrafter"/>
</dbReference>
<gene>
    <name evidence="9" type="ORF">SAMN03003324_00281</name>
</gene>
<feature type="transmembrane region" description="Helical" evidence="8">
    <location>
        <begin position="77"/>
        <end position="99"/>
    </location>
</feature>
<evidence type="ECO:0000256" key="7">
    <source>
        <dbReference type="ARBA" id="ARBA00023136"/>
    </source>
</evidence>
<evidence type="ECO:0000256" key="1">
    <source>
        <dbReference type="ARBA" id="ARBA00004651"/>
    </source>
</evidence>
<evidence type="ECO:0000313" key="10">
    <source>
        <dbReference type="Proteomes" id="UP000183129"/>
    </source>
</evidence>
<feature type="transmembrane region" description="Helical" evidence="8">
    <location>
        <begin position="202"/>
        <end position="223"/>
    </location>
</feature>
<protein>
    <submittedName>
        <fullName evidence="9">Aerobic C4-dicarboxylate transport protein</fullName>
    </submittedName>
</protein>
<dbReference type="NCBIfam" id="NF002461">
    <property type="entry name" value="PRK01663.1"/>
    <property type="match status" value="1"/>
</dbReference>
<reference evidence="9 10" key="1">
    <citation type="submission" date="2016-10" db="EMBL/GenBank/DDBJ databases">
        <authorList>
            <person name="de Groot N.N."/>
        </authorList>
    </citation>
    <scope>NUCLEOTIDE SEQUENCE [LARGE SCALE GENOMIC DNA]</scope>
    <source>
        <strain evidence="9 10">ATCC 51969</strain>
    </source>
</reference>
<proteinExistence type="predicted"/>
<sequence length="430" mass="46501">MMKNITTHLTFQVIIAIIFGILVGMFFPTFANTAKLISKTFINMISMLIAPIIFFTIVLGIAKMGDMKKVGRVGGKALLYFELITTIAIFIGLVTANLMRPGDGLDPVVGHPSTATAAIVSGNPATIHAPTVAAPVSMGWMDFISNIITPNIFESFAKGDILQILFFAILFGFALSKMGRAGRHTIVAFENLSQVIFNIMKFVMKLAPLGAFGGMAFTVGNYGLSTLIPMGKVMLVVYITCLLFIFVVLNFICYLYKFSLWQYLKYIRQEILVVLGTSSSESVLPSMIQKMERFGCSKSVVGLVIPTGYSFNLDGTSIYLSIALIFLTQAFKVEIGITEQIAAMGILMVTSKGAAGVTGSGFIVLSSTLVSLNIMPVENVAILLGVDRFMSEARSITNLIGNGIAVVVIAKSEKEFDEEKYQLAINPATA</sequence>
<evidence type="ECO:0000313" key="9">
    <source>
        <dbReference type="EMBL" id="SFE37883.1"/>
    </source>
</evidence>
<dbReference type="SUPFAM" id="SSF118215">
    <property type="entry name" value="Proton glutamate symport protein"/>
    <property type="match status" value="1"/>
</dbReference>
<dbReference type="GO" id="GO:0015141">
    <property type="term" value="F:succinate transmembrane transporter activity"/>
    <property type="evidence" value="ECO:0007669"/>
    <property type="project" value="TreeGrafter"/>
</dbReference>